<sequence>MRVGRRCCAVSSSPAYDVFSRTAQQAAKAVISNYSTSFGLATRLLGPSHRHHIRNIYALVRIADEIVDGLAADAGLDTSEQHEMLENFVAATRAGLRHGVSDNLIIHSFAQTANATGITGDLIEPFFASMRADLETPSEPFAPVRGFDQDEHRAYVYGSAEVVGLMCLKVFLCGQSRTPAQIEELEYGARQLGAAFQNINFLRDLADDSLRLGRSYLTAETRLTQTEKSAWVTTIRQQLTNADDTIALLPKDARAAVRSAAALFTALNDKIADIPVDRLYRERVRIPNALKAQLTAKALLATAKENRA</sequence>
<reference evidence="1 2" key="1">
    <citation type="journal article" date="2017" name="Elife">
        <title>Extensive horizontal gene transfer in cheese-associated bacteria.</title>
        <authorList>
            <person name="Bonham K.S."/>
            <person name="Wolfe B.E."/>
            <person name="Dutton R.J."/>
        </authorList>
    </citation>
    <scope>NUCLEOTIDE SEQUENCE [LARGE SCALE GENOMIC DNA]</scope>
    <source>
        <strain evidence="1 2">738_8</strain>
    </source>
</reference>
<dbReference type="GO" id="GO:0016765">
    <property type="term" value="F:transferase activity, transferring alkyl or aryl (other than methyl) groups"/>
    <property type="evidence" value="ECO:0007669"/>
    <property type="project" value="UniProtKB-ARBA"/>
</dbReference>
<dbReference type="Pfam" id="PF00494">
    <property type="entry name" value="SQS_PSY"/>
    <property type="match status" value="1"/>
</dbReference>
<dbReference type="Proteomes" id="UP000217881">
    <property type="component" value="Unassembled WGS sequence"/>
</dbReference>
<dbReference type="SFLD" id="SFLDS00005">
    <property type="entry name" value="Isoprenoid_Synthase_Type_I"/>
    <property type="match status" value="1"/>
</dbReference>
<dbReference type="AlphaFoldDB" id="A0A2A3ZR37"/>
<dbReference type="OrthoDB" id="9807580at2"/>
<organism evidence="1 2">
    <name type="scientific">Brevibacterium aurantiacum</name>
    <dbReference type="NCBI Taxonomy" id="273384"/>
    <lineage>
        <taxon>Bacteria</taxon>
        <taxon>Bacillati</taxon>
        <taxon>Actinomycetota</taxon>
        <taxon>Actinomycetes</taxon>
        <taxon>Micrococcales</taxon>
        <taxon>Brevibacteriaceae</taxon>
        <taxon>Brevibacterium</taxon>
    </lineage>
</organism>
<dbReference type="PANTHER" id="PTHR31480">
    <property type="entry name" value="BIFUNCTIONAL LYCOPENE CYCLASE/PHYTOENE SYNTHASE"/>
    <property type="match status" value="1"/>
</dbReference>
<dbReference type="InterPro" id="IPR002060">
    <property type="entry name" value="Squ/phyt_synthse"/>
</dbReference>
<protein>
    <submittedName>
        <fullName evidence="1">Phytoene synthase</fullName>
    </submittedName>
</protein>
<evidence type="ECO:0000313" key="2">
    <source>
        <dbReference type="Proteomes" id="UP000217881"/>
    </source>
</evidence>
<proteinExistence type="predicted"/>
<dbReference type="EMBL" id="NRHA01000011">
    <property type="protein sequence ID" value="PCC54049.1"/>
    <property type="molecule type" value="Genomic_DNA"/>
</dbReference>
<comment type="caution">
    <text evidence="1">The sequence shown here is derived from an EMBL/GenBank/DDBJ whole genome shotgun (WGS) entry which is preliminary data.</text>
</comment>
<gene>
    <name evidence="1" type="ORF">CIK59_09805</name>
</gene>
<name>A0A2A3ZR37_BREAU</name>
<dbReference type="SUPFAM" id="SSF48576">
    <property type="entry name" value="Terpenoid synthases"/>
    <property type="match status" value="1"/>
</dbReference>
<accession>A0A2A3ZR37</accession>
<evidence type="ECO:0000313" key="1">
    <source>
        <dbReference type="EMBL" id="PCC54049.1"/>
    </source>
</evidence>
<dbReference type="InterPro" id="IPR008949">
    <property type="entry name" value="Isoprenoid_synthase_dom_sf"/>
</dbReference>
<dbReference type="SFLD" id="SFLDG01018">
    <property type="entry name" value="Squalene/Phytoene_Synthase_Lik"/>
    <property type="match status" value="1"/>
</dbReference>
<dbReference type="Gene3D" id="1.10.600.10">
    <property type="entry name" value="Farnesyl Diphosphate Synthase"/>
    <property type="match status" value="1"/>
</dbReference>